<evidence type="ECO:0008006" key="7">
    <source>
        <dbReference type="Google" id="ProtNLM"/>
    </source>
</evidence>
<dbReference type="OrthoDB" id="288590at2759"/>
<dbReference type="AlphaFoldDB" id="A0A7J0ESM8"/>
<dbReference type="InterPro" id="IPR026992">
    <property type="entry name" value="DIOX_N"/>
</dbReference>
<dbReference type="SUPFAM" id="SSF51197">
    <property type="entry name" value="Clavaminate synthase-like"/>
    <property type="match status" value="1"/>
</dbReference>
<feature type="domain" description="Non-haem dioxygenase N-terminal" evidence="4">
    <location>
        <begin position="5"/>
        <end position="91"/>
    </location>
</feature>
<keyword evidence="6" id="KW-1185">Reference proteome</keyword>
<evidence type="ECO:0000313" key="5">
    <source>
        <dbReference type="EMBL" id="GFY89433.1"/>
    </source>
</evidence>
<proteinExistence type="predicted"/>
<name>A0A7J0ESM8_9ERIC</name>
<dbReference type="InterPro" id="IPR027443">
    <property type="entry name" value="IPNS-like_sf"/>
</dbReference>
<sequence>MILNQRSKVIQDLKKACQDWGFFMLVNHGVPESLMKAVLDGCKEFFNLPMEEKMKLADKDIWKPIRFGTGVDIKVEKFYFWRDFIKVFVHPQFHFPNKPVGFSEVSGEYCKRTREVARELLQGISEALGLEENYIEKAMDLESGFQLFAANLYPQCPQPELAMGLQIQHNGKWFHVNPLPNSFLVNTGDHLQVLSNGKFKSIRHRAVVNNKATRISIAVVHGPSLNTVVSPAPGLVKSESCPAAYMPMKYKDYLNFQHDGKRCLDHIQLTVT</sequence>
<dbReference type="GO" id="GO:0046872">
    <property type="term" value="F:metal ion binding"/>
    <property type="evidence" value="ECO:0007669"/>
    <property type="project" value="UniProtKB-KW"/>
</dbReference>
<dbReference type="PANTHER" id="PTHR47991">
    <property type="entry name" value="OXOGLUTARATE/IRON-DEPENDENT DIOXYGENASE"/>
    <property type="match status" value="1"/>
</dbReference>
<feature type="domain" description="Isopenicillin N synthase-like Fe(2+) 2OG dioxygenase" evidence="3">
    <location>
        <begin position="162"/>
        <end position="222"/>
    </location>
</feature>
<evidence type="ECO:0000256" key="2">
    <source>
        <dbReference type="ARBA" id="ARBA00023004"/>
    </source>
</evidence>
<keyword evidence="2" id="KW-0408">Iron</keyword>
<evidence type="ECO:0000259" key="4">
    <source>
        <dbReference type="Pfam" id="PF14226"/>
    </source>
</evidence>
<accession>A0A7J0ESM8</accession>
<dbReference type="EMBL" id="BJWL01000006">
    <property type="protein sequence ID" value="GFY89433.1"/>
    <property type="molecule type" value="Genomic_DNA"/>
</dbReference>
<dbReference type="Pfam" id="PF03171">
    <property type="entry name" value="2OG-FeII_Oxy"/>
    <property type="match status" value="1"/>
</dbReference>
<evidence type="ECO:0000259" key="3">
    <source>
        <dbReference type="Pfam" id="PF03171"/>
    </source>
</evidence>
<keyword evidence="1" id="KW-0479">Metal-binding</keyword>
<dbReference type="Proteomes" id="UP000585474">
    <property type="component" value="Unassembled WGS sequence"/>
</dbReference>
<dbReference type="InterPro" id="IPR044861">
    <property type="entry name" value="IPNS-like_FE2OG_OXY"/>
</dbReference>
<gene>
    <name evidence="5" type="ORF">Acr_06g0013730</name>
</gene>
<dbReference type="Pfam" id="PF14226">
    <property type="entry name" value="DIOX_N"/>
    <property type="match status" value="1"/>
</dbReference>
<dbReference type="Gene3D" id="2.60.120.330">
    <property type="entry name" value="B-lactam Antibiotic, Isopenicillin N Synthase, Chain"/>
    <property type="match status" value="1"/>
</dbReference>
<reference evidence="5 6" key="1">
    <citation type="submission" date="2019-07" db="EMBL/GenBank/DDBJ databases">
        <title>De Novo Assembly of kiwifruit Actinidia rufa.</title>
        <authorList>
            <person name="Sugita-Konishi S."/>
            <person name="Sato K."/>
            <person name="Mori E."/>
            <person name="Abe Y."/>
            <person name="Kisaki G."/>
            <person name="Hamano K."/>
            <person name="Suezawa K."/>
            <person name="Otani M."/>
            <person name="Fukuda T."/>
            <person name="Manabe T."/>
            <person name="Gomi K."/>
            <person name="Tabuchi M."/>
            <person name="Akimitsu K."/>
            <person name="Kataoka I."/>
        </authorList>
    </citation>
    <scope>NUCLEOTIDE SEQUENCE [LARGE SCALE GENOMIC DNA]</scope>
    <source>
        <strain evidence="6">cv. Fuchu</strain>
    </source>
</reference>
<dbReference type="InterPro" id="IPR050295">
    <property type="entry name" value="Plant_2OG-oxidoreductases"/>
</dbReference>
<evidence type="ECO:0000256" key="1">
    <source>
        <dbReference type="ARBA" id="ARBA00022723"/>
    </source>
</evidence>
<protein>
    <recommendedName>
        <fullName evidence="7">2-oxoglutarate (2OG) and Fe(II)-dependent oxygenase superfamily protein</fullName>
    </recommendedName>
</protein>
<organism evidence="5 6">
    <name type="scientific">Actinidia rufa</name>
    <dbReference type="NCBI Taxonomy" id="165716"/>
    <lineage>
        <taxon>Eukaryota</taxon>
        <taxon>Viridiplantae</taxon>
        <taxon>Streptophyta</taxon>
        <taxon>Embryophyta</taxon>
        <taxon>Tracheophyta</taxon>
        <taxon>Spermatophyta</taxon>
        <taxon>Magnoliopsida</taxon>
        <taxon>eudicotyledons</taxon>
        <taxon>Gunneridae</taxon>
        <taxon>Pentapetalae</taxon>
        <taxon>asterids</taxon>
        <taxon>Ericales</taxon>
        <taxon>Actinidiaceae</taxon>
        <taxon>Actinidia</taxon>
    </lineage>
</organism>
<comment type="caution">
    <text evidence="5">The sequence shown here is derived from an EMBL/GenBank/DDBJ whole genome shotgun (WGS) entry which is preliminary data.</text>
</comment>
<evidence type="ECO:0000313" key="6">
    <source>
        <dbReference type="Proteomes" id="UP000585474"/>
    </source>
</evidence>